<organism evidence="1 2">
    <name type="scientific">Cannabis sativa</name>
    <name type="common">Hemp</name>
    <name type="synonym">Marijuana</name>
    <dbReference type="NCBI Taxonomy" id="3483"/>
    <lineage>
        <taxon>Eukaryota</taxon>
        <taxon>Viridiplantae</taxon>
        <taxon>Streptophyta</taxon>
        <taxon>Embryophyta</taxon>
        <taxon>Tracheophyta</taxon>
        <taxon>Spermatophyta</taxon>
        <taxon>Magnoliopsida</taxon>
        <taxon>eudicotyledons</taxon>
        <taxon>Gunneridae</taxon>
        <taxon>Pentapetalae</taxon>
        <taxon>rosids</taxon>
        <taxon>fabids</taxon>
        <taxon>Rosales</taxon>
        <taxon>Cannabaceae</taxon>
        <taxon>Cannabis</taxon>
    </lineage>
</organism>
<dbReference type="EMBL" id="UZAU01000023">
    <property type="status" value="NOT_ANNOTATED_CDS"/>
    <property type="molecule type" value="Genomic_DNA"/>
</dbReference>
<sequence length="240" mass="27200">MVLRYDNSVLEFCIWFIPIAAKLSNIPETFLCDIFIRNLPAEVKTNVRGYKLRTLPDVISKAFSVEIQLRFQHQTSTQEEELQNDRERLVDLLVSPTKMIVPLEIPQAQQGDAMWPESNPPLLSKVAHKLFDHGKHDQQVVNAVTNGQMSMVWDPRSSTTSPSGYRKKEVQLAYCTSAPATEKKVRVAGGQLSRSDMVFIDKGNTPLFVGLLIEEKSYFSKVSFMAKFAQHHLGKVFQMA</sequence>
<reference evidence="1" key="2">
    <citation type="submission" date="2021-03" db="UniProtKB">
        <authorList>
            <consortium name="EnsemblPlants"/>
        </authorList>
    </citation>
    <scope>IDENTIFICATION</scope>
</reference>
<keyword evidence="2" id="KW-1185">Reference proteome</keyword>
<proteinExistence type="predicted"/>
<dbReference type="Gramene" id="evm.model.01.1125">
    <property type="protein sequence ID" value="cds.evm.model.01.1125"/>
    <property type="gene ID" value="evm.TU.01.1125"/>
</dbReference>
<dbReference type="EnsemblPlants" id="evm.model.01.1125">
    <property type="protein sequence ID" value="cds.evm.model.01.1125"/>
    <property type="gene ID" value="evm.TU.01.1125"/>
</dbReference>
<reference evidence="1" key="1">
    <citation type="submission" date="2018-11" db="EMBL/GenBank/DDBJ databases">
        <authorList>
            <person name="Grassa J C."/>
        </authorList>
    </citation>
    <scope>NUCLEOTIDE SEQUENCE [LARGE SCALE GENOMIC DNA]</scope>
</reference>
<accession>A0A803NFP1</accession>
<evidence type="ECO:0000313" key="2">
    <source>
        <dbReference type="Proteomes" id="UP000596661"/>
    </source>
</evidence>
<dbReference type="AlphaFoldDB" id="A0A803NFP1"/>
<name>A0A803NFP1_CANSA</name>
<evidence type="ECO:0000313" key="1">
    <source>
        <dbReference type="EnsemblPlants" id="cds.evm.model.01.1125"/>
    </source>
</evidence>
<dbReference type="Proteomes" id="UP000596661">
    <property type="component" value="Chromosome 1"/>
</dbReference>
<protein>
    <submittedName>
        <fullName evidence="1">Uncharacterized protein</fullName>
    </submittedName>
</protein>